<sequence>MSAICHHSTENRLQGIGHDRQALYQLRQLGLHGSLTDLGSPWKPFVQARLRLSGHRGLQWASLRLSGHQALQRANLRRSGHLTGRCITVHLWHLIRFPQELTPYNPMNYNTLPWMWTLESMNTYRGADSKNWRLLTYVQVGDILQLILMLWCE</sequence>
<dbReference type="Pfam" id="PF01840">
    <property type="entry name" value="TCL1_MTCP1"/>
    <property type="match status" value="1"/>
</dbReference>
<comment type="similarity">
    <text evidence="1">Belongs to the TCL1 family.</text>
</comment>
<gene>
    <name evidence="3" type="primary">LOC110306588</name>
</gene>
<dbReference type="RefSeq" id="XP_021034317.1">
    <property type="nucleotide sequence ID" value="XM_021178658.1"/>
</dbReference>
<name>A0A6P5QUR0_MUSCR</name>
<evidence type="ECO:0000256" key="1">
    <source>
        <dbReference type="ARBA" id="ARBA00006399"/>
    </source>
</evidence>
<protein>
    <submittedName>
        <fullName evidence="3">Protein TCL1B3-like</fullName>
    </submittedName>
</protein>
<keyword evidence="2" id="KW-1185">Reference proteome</keyword>
<reference evidence="3" key="1">
    <citation type="submission" date="2025-08" db="UniProtKB">
        <authorList>
            <consortium name="RefSeq"/>
        </authorList>
    </citation>
    <scope>IDENTIFICATION</scope>
</reference>
<dbReference type="InterPro" id="IPR004832">
    <property type="entry name" value="TCL1_MTCP1"/>
</dbReference>
<dbReference type="PANTHER" id="PTHR14060">
    <property type="entry name" value="PROTEIN P13 MTCP-1"/>
    <property type="match status" value="1"/>
</dbReference>
<dbReference type="AlphaFoldDB" id="A0A6P5QUR0"/>
<dbReference type="GO" id="GO:0043539">
    <property type="term" value="F:protein serine/threonine kinase activator activity"/>
    <property type="evidence" value="ECO:0007669"/>
    <property type="project" value="InterPro"/>
</dbReference>
<dbReference type="Gene3D" id="2.40.15.10">
    <property type="entry name" value="TCL1/MTCP1"/>
    <property type="match status" value="1"/>
</dbReference>
<accession>A0A6P5QUR0</accession>
<organism evidence="2 3">
    <name type="scientific">Mus caroli</name>
    <name type="common">Ryukyu mouse</name>
    <name type="synonym">Ricefield mouse</name>
    <dbReference type="NCBI Taxonomy" id="10089"/>
    <lineage>
        <taxon>Eukaryota</taxon>
        <taxon>Metazoa</taxon>
        <taxon>Chordata</taxon>
        <taxon>Craniata</taxon>
        <taxon>Vertebrata</taxon>
        <taxon>Euteleostomi</taxon>
        <taxon>Mammalia</taxon>
        <taxon>Eutheria</taxon>
        <taxon>Euarchontoglires</taxon>
        <taxon>Glires</taxon>
        <taxon>Rodentia</taxon>
        <taxon>Myomorpha</taxon>
        <taxon>Muroidea</taxon>
        <taxon>Muridae</taxon>
        <taxon>Murinae</taxon>
        <taxon>Mus</taxon>
        <taxon>Mus</taxon>
    </lineage>
</organism>
<dbReference type="InterPro" id="IPR036672">
    <property type="entry name" value="TCL1_MTCP1_sf"/>
</dbReference>
<dbReference type="SUPFAM" id="SSF50904">
    <property type="entry name" value="Oncogene products"/>
    <property type="match status" value="1"/>
</dbReference>
<dbReference type="GeneID" id="110306588"/>
<dbReference type="Proteomes" id="UP000515126">
    <property type="component" value="Chromosome 12"/>
</dbReference>
<proteinExistence type="inferred from homology"/>
<dbReference type="KEGG" id="mcal:110306588"/>
<evidence type="ECO:0000313" key="3">
    <source>
        <dbReference type="RefSeq" id="XP_021034317.1"/>
    </source>
</evidence>
<dbReference type="PANTHER" id="PTHR14060:SF2">
    <property type="entry name" value="T-CELL LEUKEMIA_LYMPHOMA PROTEIN 1B"/>
    <property type="match status" value="1"/>
</dbReference>
<evidence type="ECO:0000313" key="2">
    <source>
        <dbReference type="Proteomes" id="UP000515126"/>
    </source>
</evidence>